<dbReference type="GO" id="GO:0005975">
    <property type="term" value="P:carbohydrate metabolic process"/>
    <property type="evidence" value="ECO:0007669"/>
    <property type="project" value="InterPro"/>
</dbReference>
<keyword evidence="6" id="KW-0479">Metal-binding</keyword>
<dbReference type="PRINTS" id="PR00747">
    <property type="entry name" value="GLYHDRLASE47"/>
</dbReference>
<evidence type="ECO:0000256" key="2">
    <source>
        <dbReference type="ARBA" id="ARBA00004922"/>
    </source>
</evidence>
<dbReference type="GO" id="GO:0036503">
    <property type="term" value="P:ERAD pathway"/>
    <property type="evidence" value="ECO:0007669"/>
    <property type="project" value="UniProtKB-ARBA"/>
</dbReference>
<sequence>MPTSSTQTDDSSVMRLHATRDMRSQIPWSLRHRPRASYIAILVFCVFYYSFSSGDSSPFYARRSPYKIQAEFSREPAAGRALRLQRRGQVEDAFKHAWKGYREYAWLHDELMPVSGGKKDPFVGWAATLVDSLDALHIMGWKEEFAEALVALEQIDFSKPNSDKVPVFEVTIRYLGGLLGAWDISGHRHPILLQKARQLGDFLCQAFNTDNGLPVPYYLWKESTSAKLPGQDQVVLAQLASLSMEFVRLSQVTGDPKYAANIQLVTNELANTQNSTGLPGMWPLTANCSGDGLSFQDNTFSLGALGDSAFEYLPKTHLLNYRVSNQYIEMYRNAFAAFSRKLFFRPLVPGNPDILMTGVIDMSSESPHVHGQFQHLACFVGGMVALGSRISNSKEDLETAGKLTDGCVWGYNNTPSGIMPDFSQIEPCPPEGACVWAGEGSGYKKVDDPSYQLRPEAIESVFVMYRLTADPSWLETGWKMFEAIEKHTRTGIAHARLVNVMEASPEHADSMESFWLGETLKYFYLLYSEPELVSLDEFVFNTEAHPLRWRS</sequence>
<dbReference type="EMBL" id="MZNU01000174">
    <property type="protein sequence ID" value="OWP03661.1"/>
    <property type="molecule type" value="Genomic_DNA"/>
</dbReference>
<evidence type="ECO:0000313" key="9">
    <source>
        <dbReference type="EMBL" id="OWP03661.1"/>
    </source>
</evidence>
<evidence type="ECO:0000313" key="10">
    <source>
        <dbReference type="Proteomes" id="UP000242519"/>
    </source>
</evidence>
<dbReference type="Proteomes" id="UP000242519">
    <property type="component" value="Unassembled WGS sequence"/>
</dbReference>
<dbReference type="InterPro" id="IPR012341">
    <property type="entry name" value="6hp_glycosidase-like_sf"/>
</dbReference>
<evidence type="ECO:0000256" key="4">
    <source>
        <dbReference type="ARBA" id="ARBA00022801"/>
    </source>
</evidence>
<dbReference type="InParanoid" id="A0A218Z6F2"/>
<comment type="similarity">
    <text evidence="3 8">Belongs to the glycosyl hydrolase 47 family.</text>
</comment>
<dbReference type="PANTHER" id="PTHR11742">
    <property type="entry name" value="MANNOSYL-OLIGOSACCHARIDE ALPHA-1,2-MANNOSIDASE-RELATED"/>
    <property type="match status" value="1"/>
</dbReference>
<dbReference type="InterPro" id="IPR036026">
    <property type="entry name" value="Seven-hairpin_glycosidases"/>
</dbReference>
<comment type="cofactor">
    <cofactor evidence="1 6">
        <name>Ca(2+)</name>
        <dbReference type="ChEBI" id="CHEBI:29108"/>
    </cofactor>
</comment>
<dbReference type="InterPro" id="IPR050749">
    <property type="entry name" value="Glycosyl_Hydrolase_47"/>
</dbReference>
<feature type="disulfide bond" evidence="7">
    <location>
        <begin position="378"/>
        <end position="407"/>
    </location>
</feature>
<evidence type="ECO:0000256" key="3">
    <source>
        <dbReference type="ARBA" id="ARBA00007658"/>
    </source>
</evidence>
<reference evidence="9 10" key="1">
    <citation type="submission" date="2017-04" db="EMBL/GenBank/DDBJ databases">
        <title>Draft genome sequence of Marssonina coronaria NL1: causal agent of apple blotch.</title>
        <authorList>
            <person name="Cheng Q."/>
        </authorList>
    </citation>
    <scope>NUCLEOTIDE SEQUENCE [LARGE SCALE GENOMIC DNA]</scope>
    <source>
        <strain evidence="9 10">NL1</strain>
    </source>
</reference>
<comment type="pathway">
    <text evidence="2">Protein modification; protein glycosylation.</text>
</comment>
<dbReference type="SUPFAM" id="SSF48225">
    <property type="entry name" value="Seven-hairpin glycosidases"/>
    <property type="match status" value="1"/>
</dbReference>
<evidence type="ECO:0000256" key="8">
    <source>
        <dbReference type="RuleBase" id="RU361193"/>
    </source>
</evidence>
<dbReference type="InterPro" id="IPR001382">
    <property type="entry name" value="Glyco_hydro_47"/>
</dbReference>
<keyword evidence="8" id="KW-0326">Glycosidase</keyword>
<protein>
    <recommendedName>
        <fullName evidence="8">alpha-1,2-Mannosidase</fullName>
        <ecNumber evidence="8">3.2.1.-</ecNumber>
    </recommendedName>
</protein>
<keyword evidence="4 8" id="KW-0378">Hydrolase</keyword>
<comment type="caution">
    <text evidence="9">The sequence shown here is derived from an EMBL/GenBank/DDBJ whole genome shotgun (WGS) entry which is preliminary data.</text>
</comment>
<dbReference type="GO" id="GO:0004571">
    <property type="term" value="F:mannosyl-oligosaccharide 1,2-alpha-mannosidase activity"/>
    <property type="evidence" value="ECO:0007669"/>
    <property type="project" value="InterPro"/>
</dbReference>
<evidence type="ECO:0000256" key="7">
    <source>
        <dbReference type="PIRSR" id="PIRSR601382-3"/>
    </source>
</evidence>
<keyword evidence="5 7" id="KW-1015">Disulfide bond</keyword>
<dbReference type="STRING" id="503106.A0A218Z6F2"/>
<feature type="binding site" evidence="6">
    <location>
        <position position="542"/>
    </location>
    <ligand>
        <name>Ca(2+)</name>
        <dbReference type="ChEBI" id="CHEBI:29108"/>
    </ligand>
</feature>
<keyword evidence="10" id="KW-1185">Reference proteome</keyword>
<dbReference type="GO" id="GO:0005509">
    <property type="term" value="F:calcium ion binding"/>
    <property type="evidence" value="ECO:0007669"/>
    <property type="project" value="InterPro"/>
</dbReference>
<dbReference type="GO" id="GO:0016020">
    <property type="term" value="C:membrane"/>
    <property type="evidence" value="ECO:0007669"/>
    <property type="project" value="InterPro"/>
</dbReference>
<accession>A0A218Z6F2</accession>
<proteinExistence type="inferred from homology"/>
<dbReference type="PANTHER" id="PTHR11742:SF103">
    <property type="entry name" value="ENDOPLASMIC RETICULUM MANNOSIDASE MNL2-RELATED"/>
    <property type="match status" value="1"/>
</dbReference>
<dbReference type="UniPathway" id="UPA00378"/>
<dbReference type="AlphaFoldDB" id="A0A218Z6F2"/>
<name>A0A218Z6F2_9HELO</name>
<evidence type="ECO:0000256" key="1">
    <source>
        <dbReference type="ARBA" id="ARBA00001913"/>
    </source>
</evidence>
<organism evidence="9 10">
    <name type="scientific">Diplocarpon coronariae</name>
    <dbReference type="NCBI Taxonomy" id="2795749"/>
    <lineage>
        <taxon>Eukaryota</taxon>
        <taxon>Fungi</taxon>
        <taxon>Dikarya</taxon>
        <taxon>Ascomycota</taxon>
        <taxon>Pezizomycotina</taxon>
        <taxon>Leotiomycetes</taxon>
        <taxon>Helotiales</taxon>
        <taxon>Drepanopezizaceae</taxon>
        <taxon>Diplocarpon</taxon>
    </lineage>
</organism>
<dbReference type="GO" id="GO:0005783">
    <property type="term" value="C:endoplasmic reticulum"/>
    <property type="evidence" value="ECO:0007669"/>
    <property type="project" value="TreeGrafter"/>
</dbReference>
<evidence type="ECO:0000256" key="6">
    <source>
        <dbReference type="PIRSR" id="PIRSR601382-2"/>
    </source>
</evidence>
<gene>
    <name evidence="9" type="ORF">B2J93_2173</name>
</gene>
<keyword evidence="6" id="KW-0106">Calcium</keyword>
<dbReference type="Pfam" id="PF01532">
    <property type="entry name" value="Glyco_hydro_47"/>
    <property type="match status" value="1"/>
</dbReference>
<dbReference type="OrthoDB" id="8118055at2759"/>
<dbReference type="EC" id="3.2.1.-" evidence="8"/>
<evidence type="ECO:0000256" key="5">
    <source>
        <dbReference type="ARBA" id="ARBA00023157"/>
    </source>
</evidence>
<dbReference type="Gene3D" id="1.50.10.10">
    <property type="match status" value="1"/>
</dbReference>